<name>A0A9W8IFT6_9FUNG</name>
<evidence type="ECO:0000256" key="14">
    <source>
        <dbReference type="ARBA" id="ARBA00049478"/>
    </source>
</evidence>
<dbReference type="InterPro" id="IPR020598">
    <property type="entry name" value="rRNA_Ade_methylase_Trfase_N"/>
</dbReference>
<evidence type="ECO:0000256" key="13">
    <source>
        <dbReference type="ARBA" id="ARBA00032805"/>
    </source>
</evidence>
<feature type="compositionally biased region" description="Basic residues" evidence="16">
    <location>
        <begin position="516"/>
        <end position="528"/>
    </location>
</feature>
<feature type="region of interest" description="Disordered" evidence="16">
    <location>
        <begin position="455"/>
        <end position="474"/>
    </location>
</feature>
<evidence type="ECO:0000256" key="10">
    <source>
        <dbReference type="ARBA" id="ARBA00024915"/>
    </source>
</evidence>
<dbReference type="InterPro" id="IPR011530">
    <property type="entry name" value="rRNA_adenine_dimethylase"/>
</dbReference>
<dbReference type="EC" id="2.1.1.183" evidence="2"/>
<dbReference type="PANTHER" id="PTHR23082">
    <property type="entry name" value="TRANSCRIPTION INITIATION FACTOR IIIC TFIIIC , POLYPEPTIDE 3-RELATED"/>
    <property type="match status" value="1"/>
</dbReference>
<feature type="compositionally biased region" description="Polar residues" evidence="16">
    <location>
        <begin position="422"/>
        <end position="434"/>
    </location>
</feature>
<dbReference type="SUPFAM" id="SSF53335">
    <property type="entry name" value="S-adenosyl-L-methionine-dependent methyltransferases"/>
    <property type="match status" value="1"/>
</dbReference>
<feature type="binding site" evidence="15">
    <location>
        <position position="31"/>
    </location>
    <ligand>
        <name>S-adenosyl-L-methionine</name>
        <dbReference type="ChEBI" id="CHEBI:59789"/>
    </ligand>
</feature>
<gene>
    <name evidence="18" type="ORF">IWW36_000385</name>
</gene>
<dbReference type="SUPFAM" id="SSF48452">
    <property type="entry name" value="TPR-like"/>
    <property type="match status" value="3"/>
</dbReference>
<evidence type="ECO:0000313" key="18">
    <source>
        <dbReference type="EMBL" id="KAJ2852243.1"/>
    </source>
</evidence>
<dbReference type="InterPro" id="IPR039340">
    <property type="entry name" value="Tfc4/TFIIIC-102/Sfc4"/>
</dbReference>
<comment type="function">
    <text evidence="1">Specifically dimethylates two adjacent adenosines in the loop of a conserved hairpin near the 3'-end of 18S rRNA in the 40S particle.</text>
</comment>
<dbReference type="InterPro" id="IPR001737">
    <property type="entry name" value="KsgA/Erm"/>
</dbReference>
<dbReference type="InterPro" id="IPR020596">
    <property type="entry name" value="rRNA_Ade_Mease_Trfase_CS"/>
</dbReference>
<feature type="compositionally biased region" description="Polar residues" evidence="16">
    <location>
        <begin position="314"/>
        <end position="327"/>
    </location>
</feature>
<feature type="region of interest" description="Disordered" evidence="16">
    <location>
        <begin position="407"/>
        <end position="450"/>
    </location>
</feature>
<keyword evidence="5" id="KW-0698">rRNA processing</keyword>
<evidence type="ECO:0000256" key="5">
    <source>
        <dbReference type="ARBA" id="ARBA00022552"/>
    </source>
</evidence>
<evidence type="ECO:0000256" key="9">
    <source>
        <dbReference type="ARBA" id="ARBA00022884"/>
    </source>
</evidence>
<dbReference type="GO" id="GO:0003723">
    <property type="term" value="F:RNA binding"/>
    <property type="evidence" value="ECO:0007669"/>
    <property type="project" value="UniProtKB-UniRule"/>
</dbReference>
<keyword evidence="8 15" id="KW-0949">S-adenosyl-L-methionine</keyword>
<evidence type="ECO:0000256" key="2">
    <source>
        <dbReference type="ARBA" id="ARBA00012302"/>
    </source>
</evidence>
<evidence type="ECO:0000256" key="8">
    <source>
        <dbReference type="ARBA" id="ARBA00022691"/>
    </source>
</evidence>
<dbReference type="Gene3D" id="1.25.40.10">
    <property type="entry name" value="Tetratricopeptide repeat domain"/>
    <property type="match status" value="4"/>
</dbReference>
<proteinExistence type="inferred from homology"/>
<feature type="region of interest" description="Disordered" evidence="16">
    <location>
        <begin position="1003"/>
        <end position="1026"/>
    </location>
</feature>
<dbReference type="GO" id="GO:0000127">
    <property type="term" value="C:transcription factor TFIIIC complex"/>
    <property type="evidence" value="ECO:0007669"/>
    <property type="project" value="TreeGrafter"/>
</dbReference>
<keyword evidence="7 15" id="KW-0808">Transferase</keyword>
<dbReference type="PROSITE" id="PS01131">
    <property type="entry name" value="RRNA_A_DIMETH"/>
    <property type="match status" value="1"/>
</dbReference>
<dbReference type="GO" id="GO:0052909">
    <property type="term" value="F:18S rRNA (adenine(1779)-N(6)/adenine(1780)-N(6))-dimethyltransferase activity"/>
    <property type="evidence" value="ECO:0007669"/>
    <property type="project" value="UniProtKB-EC"/>
</dbReference>
<evidence type="ECO:0000313" key="19">
    <source>
        <dbReference type="Proteomes" id="UP001139887"/>
    </source>
</evidence>
<dbReference type="InterPro" id="IPR029063">
    <property type="entry name" value="SAM-dependent_MTases_sf"/>
</dbReference>
<dbReference type="PROSITE" id="PS51689">
    <property type="entry name" value="SAM_RNA_A_N6_MT"/>
    <property type="match status" value="1"/>
</dbReference>
<comment type="function">
    <text evidence="10">Mitochondrial transcription factor that confers selective promoter recognition on the core subunit of the yeast mitochondrial RNA polymerase. Interacts with DNA in a non-specific manner.</text>
</comment>
<dbReference type="InterPro" id="IPR011990">
    <property type="entry name" value="TPR-like_helical_dom_sf"/>
</dbReference>
<keyword evidence="9 15" id="KW-0694">RNA-binding</keyword>
<feature type="compositionally biased region" description="Acidic residues" evidence="16">
    <location>
        <begin position="411"/>
        <end position="421"/>
    </location>
</feature>
<feature type="domain" description="Ribosomal RNA adenine methylase transferase N-terminal" evidence="17">
    <location>
        <begin position="36"/>
        <end position="233"/>
    </location>
</feature>
<accession>A0A9W8IFT6</accession>
<feature type="compositionally biased region" description="Basic residues" evidence="16">
    <location>
        <begin position="495"/>
        <end position="508"/>
    </location>
</feature>
<dbReference type="Pfam" id="PF00398">
    <property type="entry name" value="RrnaAD"/>
    <property type="match status" value="1"/>
</dbReference>
<evidence type="ECO:0000256" key="15">
    <source>
        <dbReference type="PROSITE-ProRule" id="PRU01026"/>
    </source>
</evidence>
<feature type="compositionally biased region" description="Basic residues" evidence="16">
    <location>
        <begin position="1134"/>
        <end position="1143"/>
    </location>
</feature>
<dbReference type="Proteomes" id="UP001139887">
    <property type="component" value="Unassembled WGS sequence"/>
</dbReference>
<reference evidence="18" key="1">
    <citation type="submission" date="2022-07" db="EMBL/GenBank/DDBJ databases">
        <title>Phylogenomic reconstructions and comparative analyses of Kickxellomycotina fungi.</title>
        <authorList>
            <person name="Reynolds N.K."/>
            <person name="Stajich J.E."/>
            <person name="Barry K."/>
            <person name="Grigoriev I.V."/>
            <person name="Crous P."/>
            <person name="Smith M.E."/>
        </authorList>
    </citation>
    <scope>NUCLEOTIDE SEQUENCE</scope>
    <source>
        <strain evidence="18">NRRL 1566</strain>
    </source>
</reference>
<dbReference type="SMART" id="SM00650">
    <property type="entry name" value="rADc"/>
    <property type="match status" value="1"/>
</dbReference>
<keyword evidence="19" id="KW-1185">Reference proteome</keyword>
<dbReference type="InterPro" id="IPR023165">
    <property type="entry name" value="rRNA_Ade_diMease-like_C"/>
</dbReference>
<dbReference type="Gene3D" id="3.40.50.150">
    <property type="entry name" value="Vaccinia Virus protein VP39"/>
    <property type="match status" value="1"/>
</dbReference>
<feature type="region of interest" description="Disordered" evidence="16">
    <location>
        <begin position="731"/>
        <end position="754"/>
    </location>
</feature>
<evidence type="ECO:0000256" key="12">
    <source>
        <dbReference type="ARBA" id="ARBA00032445"/>
    </source>
</evidence>
<evidence type="ECO:0000256" key="7">
    <source>
        <dbReference type="ARBA" id="ARBA00022679"/>
    </source>
</evidence>
<evidence type="ECO:0000256" key="6">
    <source>
        <dbReference type="ARBA" id="ARBA00022603"/>
    </source>
</evidence>
<organism evidence="18 19">
    <name type="scientific">Coemansia brasiliensis</name>
    <dbReference type="NCBI Taxonomy" id="2650707"/>
    <lineage>
        <taxon>Eukaryota</taxon>
        <taxon>Fungi</taxon>
        <taxon>Fungi incertae sedis</taxon>
        <taxon>Zoopagomycota</taxon>
        <taxon>Kickxellomycotina</taxon>
        <taxon>Kickxellomycetes</taxon>
        <taxon>Kickxellales</taxon>
        <taxon>Kickxellaceae</taxon>
        <taxon>Coemansia</taxon>
    </lineage>
</organism>
<dbReference type="PANTHER" id="PTHR23082:SF0">
    <property type="entry name" value="GENERAL TRANSCRIPTION FACTOR 3C POLYPEPTIDE 3"/>
    <property type="match status" value="1"/>
</dbReference>
<feature type="region of interest" description="Disordered" evidence="16">
    <location>
        <begin position="492"/>
        <end position="529"/>
    </location>
</feature>
<keyword evidence="6 15" id="KW-0489">Methyltransferase</keyword>
<comment type="catalytic activity">
    <reaction evidence="14">
        <text>adenosine(1779)/adenosine(1780) in 18S rRNA + 4 S-adenosyl-L-methionine = N(6)-dimethyladenosine(1779)/N(6)-dimethyladenosine(1780) in 18S rRNA + 4 S-adenosyl-L-homocysteine + 4 H(+)</text>
        <dbReference type="Rhea" id="RHEA:42780"/>
        <dbReference type="Rhea" id="RHEA-COMP:10234"/>
        <dbReference type="Rhea" id="RHEA-COMP:10236"/>
        <dbReference type="ChEBI" id="CHEBI:15378"/>
        <dbReference type="ChEBI" id="CHEBI:57856"/>
        <dbReference type="ChEBI" id="CHEBI:59789"/>
        <dbReference type="ChEBI" id="CHEBI:74411"/>
        <dbReference type="ChEBI" id="CHEBI:74493"/>
        <dbReference type="EC" id="2.1.1.183"/>
    </reaction>
</comment>
<evidence type="ECO:0000256" key="3">
    <source>
        <dbReference type="ARBA" id="ARBA00013836"/>
    </source>
</evidence>
<feature type="compositionally biased region" description="Basic and acidic residues" evidence="16">
    <location>
        <begin position="731"/>
        <end position="744"/>
    </location>
</feature>
<evidence type="ECO:0000259" key="17">
    <source>
        <dbReference type="SMART" id="SM00650"/>
    </source>
</evidence>
<sequence>MSLKLPKLPSIRDLTRIYNLRAKQQLSQNFIMDKNVTDKIVSLAGLELENALCVEVGPGPGLLTRSILDRGAQSVVAVEKDPRFTPTLDQLRDASQGRFTSLINDMLTIDHSEIINSGLQLESTKKLQLTEFSHIHLLGNLPFNVATPMLIQWLHLLAKREGIFGAPNVSMTLMFQKEVADRLTAFERESPRGRLSTVAQSICDVCQIYNVRASSFIPRPKVDAAMVQLRPLETPLLKSSLSTLENLMRFVFMKRRKMLARIFKDWQPEAVELLEECGIDPTLRPQDVPTELFCNLAHIIEQRDIQIGAYSKSGFKSNPNNKSSNMELNDEDYLTDDGGPSSHSYHTQDDEAALIQAVRSAAEMLAAEGLGNMVNIDMFQRQQQLQLQQLQEITEAEQSAYTTENYATEPDQSEDDSDVSEATEQPPSISQTPNRPLLRPKRNKRISYTDGDISLEGLQIDEDDDEDSDYSASDLSNDEFHLAAIEEMVRENAGFKKRGRKKGGKLNKSRSSNKEKLKKKKRRPRKQIYSKQVQRKLGLANTLYVDQKLDEAFAILCDVIREDANCGAAWTTMALIREEQGRTSDAMHLYTVAAHLTPSDNTTWEHLYGMHIKMAQDASNAVSLGDTEACQLHTEALKQAQECLQHIVSNDPTNKDAWERRIGVLEELEDYKGLARAYRTILRNDPYNMKMIQKASLLFAKRRGDPATPIKWFSAAIEAYNNQAEELAEKANEQVRRQANREQKASGFNEQPEQDVVLEADSENEDEDKQNMFDDEWAEYFAANPDKTVPMDELDGYSYNDLNLLAELRLLQHDYETGIIELKQGVRYIQGRGREAKWKGNELSDEMDTEYPLSEDLNGVGLPVELRIRLGQFRLMLGHEESSKHHLSILYTLDAANYEDLYVDVADMYLDAGHTEKAMEIYLMLANCEETNQPSIWEKIAKCHRDQGDFENACRYALDVAHADPSDVDIRLWLGEVYEEMGKDDLAYKMISDVEIIQQQNQPTLTPETVESANRRSSAYAARRRKSAEEERRRCLTAMRTAEVTFKKLDLLRPRALKANDMRAVAQYCETAESMYKEWRHTRAFYMSNRQRRFQGYRNIIQTNLENDAQEADFEFISSMGSGQAAVQRQMDRMKRRLTRKQRAQQDQPQDKDEDLLPTTFRGISFARWLDMFLVYAKCLALDSSDKDGSEAALDMLDTVFQANVFSHNAEFRRMLKLTMLSIAIKYESLDRLYELVRWWCGSRPTSAISYKIFAYAMAGSSSAMSMLTGSNVYKFIRRQLELVDELYYSQHPEQPGMLPLTSDLQPFADTVDESQTLLVAGSSDQLGMSRSDMAALHSLAAHVMLASRTTATAIVQYTLALTMTPKDPSVALHLAVSYMRNAVRRNEPNPQALVLQGLVYLERYAELRCMEEMQAAGSSSSNQDGEQRNAVVTQEIAYNFARAFHFLGLLDLAVLYYDKVFELPISLTAADDRDSKVGLSDLRSEAAYNLANIYICSGSMLRAKRLLKQYCSV</sequence>
<feature type="binding site" evidence="15">
    <location>
        <position position="105"/>
    </location>
    <ligand>
        <name>S-adenosyl-L-methionine</name>
        <dbReference type="ChEBI" id="CHEBI:59789"/>
    </ligand>
</feature>
<feature type="compositionally biased region" description="Acidic residues" evidence="16">
    <location>
        <begin position="459"/>
        <end position="469"/>
    </location>
</feature>
<evidence type="ECO:0000256" key="1">
    <source>
        <dbReference type="ARBA" id="ARBA00002977"/>
    </source>
</evidence>
<feature type="binding site" evidence="15">
    <location>
        <position position="57"/>
    </location>
    <ligand>
        <name>S-adenosyl-L-methionine</name>
        <dbReference type="ChEBI" id="CHEBI:59789"/>
    </ligand>
</feature>
<evidence type="ECO:0000256" key="16">
    <source>
        <dbReference type="SAM" id="MobiDB-lite"/>
    </source>
</evidence>
<protein>
    <recommendedName>
        <fullName evidence="4">Dimethyladenosine transferase</fullName>
        <ecNumber evidence="2">2.1.1.183</ecNumber>
    </recommendedName>
    <alternativeName>
        <fullName evidence="12">18S rRNA (adenine(1779)-N(6)/adenine(1780)-N(6))-dimethyltransferase</fullName>
    </alternativeName>
    <alternativeName>
        <fullName evidence="11">18S rRNA dimethylase</fullName>
    </alternativeName>
    <alternativeName>
        <fullName evidence="3">Mitochondrial transcription factor 1</fullName>
    </alternativeName>
    <alternativeName>
        <fullName evidence="13">S-adenosylmethionine-6-N', N'-adenosyl(rRNA) dimethyltransferase</fullName>
    </alternativeName>
</protein>
<dbReference type="OrthoDB" id="9991317at2759"/>
<feature type="binding site" evidence="15">
    <location>
        <position position="29"/>
    </location>
    <ligand>
        <name>S-adenosyl-L-methionine</name>
        <dbReference type="ChEBI" id="CHEBI:59789"/>
    </ligand>
</feature>
<evidence type="ECO:0000256" key="11">
    <source>
        <dbReference type="ARBA" id="ARBA00030500"/>
    </source>
</evidence>
<dbReference type="NCBIfam" id="TIGR00755">
    <property type="entry name" value="ksgA"/>
    <property type="match status" value="1"/>
</dbReference>
<feature type="compositionally biased region" description="Low complexity" evidence="16">
    <location>
        <begin position="1011"/>
        <end position="1021"/>
    </location>
</feature>
<evidence type="ECO:0000256" key="4">
    <source>
        <dbReference type="ARBA" id="ARBA00015387"/>
    </source>
</evidence>
<dbReference type="Gene3D" id="1.10.8.100">
    <property type="entry name" value="Ribosomal RNA adenine dimethylase-like, domain 2"/>
    <property type="match status" value="1"/>
</dbReference>
<comment type="similarity">
    <text evidence="15">Belongs to the class I-like SAM-binding methyltransferase superfamily. rRNA adenine N(6)-methyltransferase family.</text>
</comment>
<dbReference type="GO" id="GO:0006383">
    <property type="term" value="P:transcription by RNA polymerase III"/>
    <property type="evidence" value="ECO:0007669"/>
    <property type="project" value="InterPro"/>
</dbReference>
<feature type="region of interest" description="Disordered" evidence="16">
    <location>
        <begin position="1128"/>
        <end position="1156"/>
    </location>
</feature>
<comment type="caution">
    <text evidence="18">The sequence shown here is derived from an EMBL/GenBank/DDBJ whole genome shotgun (WGS) entry which is preliminary data.</text>
</comment>
<dbReference type="EMBL" id="JANBUW010000004">
    <property type="protein sequence ID" value="KAJ2852243.1"/>
    <property type="molecule type" value="Genomic_DNA"/>
</dbReference>
<feature type="binding site" evidence="15">
    <location>
        <position position="79"/>
    </location>
    <ligand>
        <name>S-adenosyl-L-methionine</name>
        <dbReference type="ChEBI" id="CHEBI:59789"/>
    </ligand>
</feature>
<feature type="binding site" evidence="15">
    <location>
        <position position="140"/>
    </location>
    <ligand>
        <name>S-adenosyl-L-methionine</name>
        <dbReference type="ChEBI" id="CHEBI:59789"/>
    </ligand>
</feature>
<feature type="region of interest" description="Disordered" evidence="16">
    <location>
        <begin position="312"/>
        <end position="347"/>
    </location>
</feature>